<keyword evidence="1" id="KW-1133">Transmembrane helix</keyword>
<organism evidence="2 3">
    <name type="scientific">Parafrankia irregularis</name>
    <dbReference type="NCBI Taxonomy" id="795642"/>
    <lineage>
        <taxon>Bacteria</taxon>
        <taxon>Bacillati</taxon>
        <taxon>Actinomycetota</taxon>
        <taxon>Actinomycetes</taxon>
        <taxon>Frankiales</taxon>
        <taxon>Frankiaceae</taxon>
        <taxon>Parafrankia</taxon>
    </lineage>
</organism>
<protein>
    <submittedName>
        <fullName evidence="2">Uncharacterized protein</fullName>
    </submittedName>
</protein>
<dbReference type="Proteomes" id="UP000198802">
    <property type="component" value="Unassembled WGS sequence"/>
</dbReference>
<sequence length="375" mass="40768">MTDTDADPGFELHLRARMASVARTIQQPSDLAQHVIERGRRHRRRKALAAAVALTVAAVGAVVVPQVLPEKESAIYPADTSVLSSPLDSVYGVDVRWLPDGYGVRSRQPENLLGGLDSDLSSSQIATDYSSLPTTARFSPHTVRYTPDSPNYTVTVSRDPKIDLEARMRQMNEAAVHPVLGRPRLTSGVGGHRAYAYTMGDGSENLIYWLTWSPAPAVVLTVRGPSETDIRKIAESLVVGPAPHGPRDPGQSLQVEQAARDAFTPGSGTTPWAALDRVQGGDGLRAAMDEAVRTDRKPVESIRVTSTGPVTFLSETEAMIILLINAQERQGRAMSEVAWAASVRMIRTADGWKVRKQDYCTHMTWALICPPITIS</sequence>
<dbReference type="RefSeq" id="WP_091271796.1">
    <property type="nucleotide sequence ID" value="NZ_FAOZ01000002.1"/>
</dbReference>
<gene>
    <name evidence="2" type="ORF">Ga0074812_102419</name>
</gene>
<evidence type="ECO:0000313" key="3">
    <source>
        <dbReference type="Proteomes" id="UP000198802"/>
    </source>
</evidence>
<reference evidence="3" key="1">
    <citation type="submission" date="2015-11" db="EMBL/GenBank/DDBJ databases">
        <authorList>
            <person name="Varghese N."/>
        </authorList>
    </citation>
    <scope>NUCLEOTIDE SEQUENCE [LARGE SCALE GENOMIC DNA]</scope>
    <source>
        <strain evidence="3">DSM 45899</strain>
    </source>
</reference>
<name>A0A0S4QGM5_9ACTN</name>
<evidence type="ECO:0000313" key="2">
    <source>
        <dbReference type="EMBL" id="CUU54409.1"/>
    </source>
</evidence>
<proteinExistence type="predicted"/>
<dbReference type="AlphaFoldDB" id="A0A0S4QGM5"/>
<accession>A0A0S4QGM5</accession>
<keyword evidence="1" id="KW-0812">Transmembrane</keyword>
<evidence type="ECO:0000256" key="1">
    <source>
        <dbReference type="SAM" id="Phobius"/>
    </source>
</evidence>
<dbReference type="EMBL" id="FAOZ01000002">
    <property type="protein sequence ID" value="CUU54409.1"/>
    <property type="molecule type" value="Genomic_DNA"/>
</dbReference>
<feature type="transmembrane region" description="Helical" evidence="1">
    <location>
        <begin position="47"/>
        <end position="68"/>
    </location>
</feature>
<keyword evidence="3" id="KW-1185">Reference proteome</keyword>
<keyword evidence="1" id="KW-0472">Membrane</keyword>